<feature type="compositionally biased region" description="Low complexity" evidence="13">
    <location>
        <begin position="139"/>
        <end position="150"/>
    </location>
</feature>
<evidence type="ECO:0000256" key="4">
    <source>
        <dbReference type="ARBA" id="ARBA00022737"/>
    </source>
</evidence>
<feature type="compositionally biased region" description="Basic and acidic residues" evidence="13">
    <location>
        <begin position="557"/>
        <end position="574"/>
    </location>
</feature>
<reference evidence="15 16" key="1">
    <citation type="journal article" date="2021" name="Elife">
        <title>Chloroplast acquisition without the gene transfer in kleptoplastic sea slugs, Plakobranchus ocellatus.</title>
        <authorList>
            <person name="Maeda T."/>
            <person name="Takahashi S."/>
            <person name="Yoshida T."/>
            <person name="Shimamura S."/>
            <person name="Takaki Y."/>
            <person name="Nagai Y."/>
            <person name="Toyoda A."/>
            <person name="Suzuki Y."/>
            <person name="Arimoto A."/>
            <person name="Ishii H."/>
            <person name="Satoh N."/>
            <person name="Nishiyama T."/>
            <person name="Hasebe M."/>
            <person name="Maruyama T."/>
            <person name="Minagawa J."/>
            <person name="Obokata J."/>
            <person name="Shigenobu S."/>
        </authorList>
    </citation>
    <scope>NUCLEOTIDE SEQUENCE [LARGE SCALE GENOMIC DNA]</scope>
</reference>
<dbReference type="InterPro" id="IPR059034">
    <property type="entry name" value="SH3_AEBP2_C"/>
</dbReference>
<evidence type="ECO:0000256" key="7">
    <source>
        <dbReference type="ARBA" id="ARBA00022853"/>
    </source>
</evidence>
<evidence type="ECO:0000256" key="6">
    <source>
        <dbReference type="ARBA" id="ARBA00022833"/>
    </source>
</evidence>
<keyword evidence="4" id="KW-0677">Repeat</keyword>
<dbReference type="InterPro" id="IPR013087">
    <property type="entry name" value="Znf_C2H2_type"/>
</dbReference>
<evidence type="ECO:0000256" key="13">
    <source>
        <dbReference type="SAM" id="MobiDB-lite"/>
    </source>
</evidence>
<comment type="caution">
    <text evidence="15">The sequence shown here is derived from an EMBL/GenBank/DDBJ whole genome shotgun (WGS) entry which is preliminary data.</text>
</comment>
<dbReference type="GO" id="GO:0008270">
    <property type="term" value="F:zinc ion binding"/>
    <property type="evidence" value="ECO:0007669"/>
    <property type="project" value="UniProtKB-KW"/>
</dbReference>
<feature type="compositionally biased region" description="Low complexity" evidence="13">
    <location>
        <begin position="599"/>
        <end position="640"/>
    </location>
</feature>
<feature type="region of interest" description="Disordered" evidence="13">
    <location>
        <begin position="493"/>
        <end position="686"/>
    </location>
</feature>
<evidence type="ECO:0000313" key="16">
    <source>
        <dbReference type="Proteomes" id="UP000762676"/>
    </source>
</evidence>
<dbReference type="AlphaFoldDB" id="A0AAV4GTU3"/>
<comment type="similarity">
    <text evidence="11">Belongs to the AEBP2/jing C2H2-type zinc-finger family.</text>
</comment>
<feature type="compositionally biased region" description="Polar residues" evidence="13">
    <location>
        <begin position="165"/>
        <end position="193"/>
    </location>
</feature>
<keyword evidence="6" id="KW-0862">Zinc</keyword>
<dbReference type="GO" id="GO:0035098">
    <property type="term" value="C:ESC/E(Z) complex"/>
    <property type="evidence" value="ECO:0007669"/>
    <property type="project" value="TreeGrafter"/>
</dbReference>
<protein>
    <submittedName>
        <fullName evidence="15">Zinc finger protein AEBP2</fullName>
    </submittedName>
</protein>
<dbReference type="GO" id="GO:0006357">
    <property type="term" value="P:regulation of transcription by RNA polymerase II"/>
    <property type="evidence" value="ECO:0007669"/>
    <property type="project" value="TreeGrafter"/>
</dbReference>
<keyword evidence="10" id="KW-0539">Nucleus</keyword>
<dbReference type="SUPFAM" id="SSF57667">
    <property type="entry name" value="beta-beta-alpha zinc fingers"/>
    <property type="match status" value="1"/>
</dbReference>
<feature type="compositionally biased region" description="Low complexity" evidence="13">
    <location>
        <begin position="389"/>
        <end position="417"/>
    </location>
</feature>
<evidence type="ECO:0000256" key="11">
    <source>
        <dbReference type="ARBA" id="ARBA00037930"/>
    </source>
</evidence>
<keyword evidence="8" id="KW-0805">Transcription regulation</keyword>
<keyword evidence="3" id="KW-0479">Metal-binding</keyword>
<evidence type="ECO:0000259" key="14">
    <source>
        <dbReference type="PROSITE" id="PS50157"/>
    </source>
</evidence>
<feature type="region of interest" description="Disordered" evidence="13">
    <location>
        <begin position="389"/>
        <end position="434"/>
    </location>
</feature>
<comment type="subcellular location">
    <subcellularLocation>
        <location evidence="1">Nucleus</location>
    </subcellularLocation>
</comment>
<evidence type="ECO:0000313" key="15">
    <source>
        <dbReference type="EMBL" id="GFR88185.1"/>
    </source>
</evidence>
<name>A0AAV4GTU3_9GAST</name>
<keyword evidence="2" id="KW-0678">Repressor</keyword>
<evidence type="ECO:0000256" key="12">
    <source>
        <dbReference type="PROSITE-ProRule" id="PRU00042"/>
    </source>
</evidence>
<sequence>MIDVFRRPDHGNCLSVRTRGVSKIRELRSDTASPVTCNKFRIINHGPSNADRHSNLRGSKSIGNNVVIVINNSTPNSSTQVSSDSKHILALGDSISPNGRGPQSPDCGRENGLSLAQRAMGVLCTDKHPNRSGEECNGASVASPRPASLPSLPPSPDSSGLEDTSPGTTTSHSFTTAKSSQANISRQQQVTTGSRKRSLVKAFPETPMEQEHTTPSRRIRTQQRLSCDETFKDGVLRADIKDSSNSALGKDRNKDCYLTLALSPEETGNFLVHPSVTVTVFSGVGGTPNSLQLQHLKELACKDCAYCRERVTGLGHVEGRQNGILAESESPASTFPAGTEHQAESRCEYERLPPCCLDNKSVPNECCQCELHYLSHHCQNQNLTKHNHLNSSSSSTSVLTPHNCSSSLSHPSSHCSPGPTLEWQRDSNSTPRKGFRLNCNRSGNVADHPANLDPVVTPNSHTFPISAAQSVSDSQSTSLLLTNHRQHNQAQENISSITGSNMIPLNNCSSRNNTADHSGKGVPQPSNLNVSQSHPSMSTSVSFTTSETAVAAEEDAKDSRTDRLLRRFPNDAHRPALSRSSSTEGVASGGLVSNLPQGSSCASSPASVSGDNSHSASNSALLPSSSSSSQYRSSSSSSLSRPEQKQHQKMGVLISSLSHLPSPSHSPSPSSPATPPTNTAECKWRGCKTPHGIDPSDLLEHIRQHAEEQIANKAYACLWLDCKVFNKPSWSGSWLERHIVTHSGHRPFKCILDNCGQRFHSQAALERHVNSHFGAGAAGSQANGGLNCVGNGGNSNGKSGGRCREEMGQQRMSLKRKRQLKRRCMQTVRKNDFFDDQTMAVIRQDLLSLTSRSSLDVVPGAQSLDVTFGRQVVGRRTLQSGTQELLVEHSPSDILDDQWISREQLQTDQYEDCGGSKSKAKAKASTTDSCTEGLCKPMSLPLHLLPASTVNNLHSSVYRRHRFRKHRRK</sequence>
<dbReference type="Proteomes" id="UP000762676">
    <property type="component" value="Unassembled WGS sequence"/>
</dbReference>
<evidence type="ECO:0000256" key="10">
    <source>
        <dbReference type="ARBA" id="ARBA00023242"/>
    </source>
</evidence>
<dbReference type="PROSITE" id="PS00028">
    <property type="entry name" value="ZINC_FINGER_C2H2_1"/>
    <property type="match status" value="1"/>
</dbReference>
<dbReference type="Gene3D" id="3.30.160.60">
    <property type="entry name" value="Classic Zinc Finger"/>
    <property type="match status" value="2"/>
</dbReference>
<evidence type="ECO:0000256" key="2">
    <source>
        <dbReference type="ARBA" id="ARBA00022491"/>
    </source>
</evidence>
<feature type="compositionally biased region" description="Polar residues" evidence="13">
    <location>
        <begin position="524"/>
        <end position="548"/>
    </location>
</feature>
<dbReference type="SMART" id="SM00355">
    <property type="entry name" value="ZnF_C2H2"/>
    <property type="match status" value="3"/>
</dbReference>
<keyword evidence="16" id="KW-1185">Reference proteome</keyword>
<feature type="domain" description="C2H2-type" evidence="14">
    <location>
        <begin position="748"/>
        <end position="777"/>
    </location>
</feature>
<evidence type="ECO:0000256" key="3">
    <source>
        <dbReference type="ARBA" id="ARBA00022723"/>
    </source>
</evidence>
<organism evidence="15 16">
    <name type="scientific">Elysia marginata</name>
    <dbReference type="NCBI Taxonomy" id="1093978"/>
    <lineage>
        <taxon>Eukaryota</taxon>
        <taxon>Metazoa</taxon>
        <taxon>Spiralia</taxon>
        <taxon>Lophotrochozoa</taxon>
        <taxon>Mollusca</taxon>
        <taxon>Gastropoda</taxon>
        <taxon>Heterobranchia</taxon>
        <taxon>Euthyneura</taxon>
        <taxon>Panpulmonata</taxon>
        <taxon>Sacoglossa</taxon>
        <taxon>Placobranchoidea</taxon>
        <taxon>Plakobranchidae</taxon>
        <taxon>Elysia</taxon>
    </lineage>
</organism>
<dbReference type="Pfam" id="PF26014">
    <property type="entry name" value="SH3_AEBP2_C"/>
    <property type="match status" value="1"/>
</dbReference>
<feature type="region of interest" description="Disordered" evidence="13">
    <location>
        <begin position="91"/>
        <end position="111"/>
    </location>
</feature>
<dbReference type="GO" id="GO:0006325">
    <property type="term" value="P:chromatin organization"/>
    <property type="evidence" value="ECO:0007669"/>
    <property type="project" value="UniProtKB-KW"/>
</dbReference>
<keyword evidence="9" id="KW-0804">Transcription</keyword>
<feature type="compositionally biased region" description="Pro residues" evidence="13">
    <location>
        <begin position="664"/>
        <end position="675"/>
    </location>
</feature>
<evidence type="ECO:0000256" key="5">
    <source>
        <dbReference type="ARBA" id="ARBA00022771"/>
    </source>
</evidence>
<evidence type="ECO:0000256" key="1">
    <source>
        <dbReference type="ARBA" id="ARBA00004123"/>
    </source>
</evidence>
<evidence type="ECO:0000256" key="9">
    <source>
        <dbReference type="ARBA" id="ARBA00023163"/>
    </source>
</evidence>
<dbReference type="PANTHER" id="PTHR46541">
    <property type="entry name" value="ZINC FINGER PROTEIN AEBP2"/>
    <property type="match status" value="1"/>
</dbReference>
<dbReference type="InterPro" id="IPR052130">
    <property type="entry name" value="AEBP2/jing_C2H2-ZnF"/>
</dbReference>
<feature type="region of interest" description="Disordered" evidence="13">
    <location>
        <begin position="125"/>
        <end position="222"/>
    </location>
</feature>
<gene>
    <name evidence="15" type="ORF">ElyMa_000764200</name>
</gene>
<keyword evidence="7" id="KW-0156">Chromatin regulator</keyword>
<accession>A0AAV4GTU3</accession>
<dbReference type="EMBL" id="BMAT01001556">
    <property type="protein sequence ID" value="GFR88185.1"/>
    <property type="molecule type" value="Genomic_DNA"/>
</dbReference>
<dbReference type="PROSITE" id="PS50157">
    <property type="entry name" value="ZINC_FINGER_C2H2_2"/>
    <property type="match status" value="1"/>
</dbReference>
<feature type="compositionally biased region" description="Polar residues" evidence="13">
    <location>
        <begin position="493"/>
        <end position="516"/>
    </location>
</feature>
<proteinExistence type="inferred from homology"/>
<dbReference type="InterPro" id="IPR036236">
    <property type="entry name" value="Znf_C2H2_sf"/>
</dbReference>
<dbReference type="PANTHER" id="PTHR46541:SF1">
    <property type="entry name" value="ZINC FINGER PROTEIN AEBP2"/>
    <property type="match status" value="1"/>
</dbReference>
<evidence type="ECO:0000256" key="8">
    <source>
        <dbReference type="ARBA" id="ARBA00023015"/>
    </source>
</evidence>
<feature type="compositionally biased region" description="Basic and acidic residues" evidence="13">
    <location>
        <begin position="125"/>
        <end position="134"/>
    </location>
</feature>
<keyword evidence="5 12" id="KW-0863">Zinc-finger</keyword>